<organism evidence="1 2">
    <name type="scientific">Kibdelosporangium banguiense</name>
    <dbReference type="NCBI Taxonomy" id="1365924"/>
    <lineage>
        <taxon>Bacteria</taxon>
        <taxon>Bacillati</taxon>
        <taxon>Actinomycetota</taxon>
        <taxon>Actinomycetes</taxon>
        <taxon>Pseudonocardiales</taxon>
        <taxon>Pseudonocardiaceae</taxon>
        <taxon>Kibdelosporangium</taxon>
    </lineage>
</organism>
<proteinExistence type="predicted"/>
<name>A0ABS4T953_9PSEU</name>
<evidence type="ECO:0000313" key="2">
    <source>
        <dbReference type="Proteomes" id="UP001519332"/>
    </source>
</evidence>
<dbReference type="Proteomes" id="UP001519332">
    <property type="component" value="Unassembled WGS sequence"/>
</dbReference>
<gene>
    <name evidence="1" type="ORF">JOF56_001340</name>
</gene>
<reference evidence="1 2" key="1">
    <citation type="submission" date="2021-03" db="EMBL/GenBank/DDBJ databases">
        <title>Sequencing the genomes of 1000 actinobacteria strains.</title>
        <authorList>
            <person name="Klenk H.-P."/>
        </authorList>
    </citation>
    <scope>NUCLEOTIDE SEQUENCE [LARGE SCALE GENOMIC DNA]</scope>
    <source>
        <strain evidence="1 2">DSM 46670</strain>
    </source>
</reference>
<keyword evidence="2" id="KW-1185">Reference proteome</keyword>
<protein>
    <submittedName>
        <fullName evidence="1">Uncharacterized protein</fullName>
    </submittedName>
</protein>
<dbReference type="EMBL" id="JAGINW010000001">
    <property type="protein sequence ID" value="MBP2320955.1"/>
    <property type="molecule type" value="Genomic_DNA"/>
</dbReference>
<accession>A0ABS4T953</accession>
<sequence length="83" mass="8625">MSVAIFDELGLDDLVARGTPKPVTVGNRKALQSIGGIDTCAISIELTNTSRVDTQGTAGGDEQKSCDIALKVARLVEPKLPTG</sequence>
<evidence type="ECO:0000313" key="1">
    <source>
        <dbReference type="EMBL" id="MBP2320955.1"/>
    </source>
</evidence>
<comment type="caution">
    <text evidence="1">The sequence shown here is derived from an EMBL/GenBank/DDBJ whole genome shotgun (WGS) entry which is preliminary data.</text>
</comment>